<evidence type="ECO:0000313" key="4">
    <source>
        <dbReference type="EMBL" id="KAK0482959.1"/>
    </source>
</evidence>
<name>A0AA39PG54_9AGAR</name>
<evidence type="ECO:0000313" key="5">
    <source>
        <dbReference type="Proteomes" id="UP001175228"/>
    </source>
</evidence>
<sequence length="201" mass="22194">MHAIQRTFLVILSLLLAAGTMCAGEPDQVPLQGGDLGDVEMMATPVVDELNAPTKASDQILVTDVPVPSFYPRFTECNCFGKIYRKVGDVTVVIMNGAMATPIPTSYMNSPNAPRTPHLFGDFANQFERLWKDPACSRTGNNGRTNLVEYAINNEQGTEGYKFDRVVYTTWNVGKDQPRFCGCMTHKGQVDNQFTLCTMTP</sequence>
<evidence type="ECO:0000256" key="3">
    <source>
        <dbReference type="SAM" id="SignalP"/>
    </source>
</evidence>
<dbReference type="AlphaFoldDB" id="A0AA39PG54"/>
<dbReference type="GO" id="GO:0004521">
    <property type="term" value="F:RNA endonuclease activity"/>
    <property type="evidence" value="ECO:0007669"/>
    <property type="project" value="InterPro"/>
</dbReference>
<dbReference type="InterPro" id="IPR000026">
    <property type="entry name" value="N1-like"/>
</dbReference>
<proteinExistence type="predicted"/>
<dbReference type="Proteomes" id="UP001175228">
    <property type="component" value="Unassembled WGS sequence"/>
</dbReference>
<keyword evidence="2" id="KW-0378">Hydrolase</keyword>
<dbReference type="Gene3D" id="3.10.450.30">
    <property type="entry name" value="Microbial ribonucleases"/>
    <property type="match status" value="1"/>
</dbReference>
<keyword evidence="3" id="KW-0732">Signal</keyword>
<reference evidence="4" key="1">
    <citation type="submission" date="2023-06" db="EMBL/GenBank/DDBJ databases">
        <authorList>
            <consortium name="Lawrence Berkeley National Laboratory"/>
            <person name="Ahrendt S."/>
            <person name="Sahu N."/>
            <person name="Indic B."/>
            <person name="Wong-Bajracharya J."/>
            <person name="Merenyi Z."/>
            <person name="Ke H.-M."/>
            <person name="Monk M."/>
            <person name="Kocsube S."/>
            <person name="Drula E."/>
            <person name="Lipzen A."/>
            <person name="Balint B."/>
            <person name="Henrissat B."/>
            <person name="Andreopoulos B."/>
            <person name="Martin F.M."/>
            <person name="Harder C.B."/>
            <person name="Rigling D."/>
            <person name="Ford K.L."/>
            <person name="Foster G.D."/>
            <person name="Pangilinan J."/>
            <person name="Papanicolaou A."/>
            <person name="Barry K."/>
            <person name="LaButti K."/>
            <person name="Viragh M."/>
            <person name="Koriabine M."/>
            <person name="Yan M."/>
            <person name="Riley R."/>
            <person name="Champramary S."/>
            <person name="Plett K.L."/>
            <person name="Tsai I.J."/>
            <person name="Slot J."/>
            <person name="Sipos G."/>
            <person name="Plett J."/>
            <person name="Nagy L.G."/>
            <person name="Grigoriev I.V."/>
        </authorList>
    </citation>
    <scope>NUCLEOTIDE SEQUENCE</scope>
    <source>
        <strain evidence="4">HWK02</strain>
    </source>
</reference>
<evidence type="ECO:0000256" key="2">
    <source>
        <dbReference type="ARBA" id="ARBA00022801"/>
    </source>
</evidence>
<dbReference type="GO" id="GO:0003723">
    <property type="term" value="F:RNA binding"/>
    <property type="evidence" value="ECO:0007669"/>
    <property type="project" value="InterPro"/>
</dbReference>
<accession>A0AA39PG54</accession>
<dbReference type="EMBL" id="JAUEPU010000062">
    <property type="protein sequence ID" value="KAK0482959.1"/>
    <property type="molecule type" value="Genomic_DNA"/>
</dbReference>
<comment type="caution">
    <text evidence="4">The sequence shown here is derived from an EMBL/GenBank/DDBJ whole genome shotgun (WGS) entry which is preliminary data.</text>
</comment>
<evidence type="ECO:0000256" key="1">
    <source>
        <dbReference type="ARBA" id="ARBA00022722"/>
    </source>
</evidence>
<feature type="chain" id="PRO_5041389539" evidence="3">
    <location>
        <begin position="24"/>
        <end position="201"/>
    </location>
</feature>
<dbReference type="SUPFAM" id="SSF53933">
    <property type="entry name" value="Microbial ribonucleases"/>
    <property type="match status" value="1"/>
</dbReference>
<dbReference type="InterPro" id="IPR016191">
    <property type="entry name" value="Ribonuclease/ribotoxin"/>
</dbReference>
<dbReference type="GO" id="GO:0016787">
    <property type="term" value="F:hydrolase activity"/>
    <property type="evidence" value="ECO:0007669"/>
    <property type="project" value="UniProtKB-KW"/>
</dbReference>
<gene>
    <name evidence="4" type="ORF">EDD18DRAFT_757352</name>
</gene>
<protein>
    <submittedName>
        <fullName evidence="4">Uncharacterized protein</fullName>
    </submittedName>
</protein>
<keyword evidence="1" id="KW-0540">Nuclease</keyword>
<feature type="signal peptide" evidence="3">
    <location>
        <begin position="1"/>
        <end position="23"/>
    </location>
</feature>
<organism evidence="4 5">
    <name type="scientific">Armillaria luteobubalina</name>
    <dbReference type="NCBI Taxonomy" id="153913"/>
    <lineage>
        <taxon>Eukaryota</taxon>
        <taxon>Fungi</taxon>
        <taxon>Dikarya</taxon>
        <taxon>Basidiomycota</taxon>
        <taxon>Agaricomycotina</taxon>
        <taxon>Agaricomycetes</taxon>
        <taxon>Agaricomycetidae</taxon>
        <taxon>Agaricales</taxon>
        <taxon>Marasmiineae</taxon>
        <taxon>Physalacriaceae</taxon>
        <taxon>Armillaria</taxon>
    </lineage>
</organism>
<keyword evidence="5" id="KW-1185">Reference proteome</keyword>
<dbReference type="Pfam" id="PF00545">
    <property type="entry name" value="Ribonuclease"/>
    <property type="match status" value="1"/>
</dbReference>